<keyword evidence="2" id="KW-0812">Transmembrane</keyword>
<evidence type="ECO:0000313" key="8">
    <source>
        <dbReference type="Proteomes" id="UP001369086"/>
    </source>
</evidence>
<dbReference type="Pfam" id="PF00085">
    <property type="entry name" value="Thioredoxin"/>
    <property type="match status" value="1"/>
</dbReference>
<evidence type="ECO:0000259" key="6">
    <source>
        <dbReference type="Pfam" id="PF24510"/>
    </source>
</evidence>
<dbReference type="PANTHER" id="PTHR22699">
    <property type="entry name" value="THIOREDOXIN DOMAIN-CONTAINING PROTEIN 16"/>
    <property type="match status" value="1"/>
</dbReference>
<comment type="caution">
    <text evidence="7">The sequence shown here is derived from an EMBL/GenBank/DDBJ whole genome shotgun (WGS) entry which is preliminary data.</text>
</comment>
<dbReference type="Pfam" id="PF24508">
    <property type="entry name" value="TXNDC16_N"/>
    <property type="match status" value="1"/>
</dbReference>
<feature type="domain" description="Thioredoxin" evidence="3">
    <location>
        <begin position="430"/>
        <end position="529"/>
    </location>
</feature>
<dbReference type="PANTHER" id="PTHR22699:SF1">
    <property type="entry name" value="THIOREDOXIN DOMAIN-CONTAINING PROTEIN 16"/>
    <property type="match status" value="1"/>
</dbReference>
<dbReference type="EMBL" id="JAHFZB010000018">
    <property type="protein sequence ID" value="KAK6478870.1"/>
    <property type="molecule type" value="Genomic_DNA"/>
</dbReference>
<evidence type="ECO:0000256" key="1">
    <source>
        <dbReference type="SAM" id="MobiDB-lite"/>
    </source>
</evidence>
<feature type="domain" description="TXNDC16 third thioredoxin-like" evidence="6">
    <location>
        <begin position="282"/>
        <end position="372"/>
    </location>
</feature>
<feature type="compositionally biased region" description="Basic and acidic residues" evidence="1">
    <location>
        <begin position="814"/>
        <end position="823"/>
    </location>
</feature>
<dbReference type="Pfam" id="PF24510">
    <property type="entry name" value="TXNDC16_3rd"/>
    <property type="match status" value="1"/>
</dbReference>
<feature type="region of interest" description="Disordered" evidence="1">
    <location>
        <begin position="799"/>
        <end position="824"/>
    </location>
</feature>
<dbReference type="Gene3D" id="3.40.30.10">
    <property type="entry name" value="Glutaredoxin"/>
    <property type="match status" value="1"/>
</dbReference>
<dbReference type="InterPro" id="IPR013766">
    <property type="entry name" value="Thioredoxin_domain"/>
</dbReference>
<feature type="compositionally biased region" description="Acidic residues" evidence="1">
    <location>
        <begin position="802"/>
        <end position="813"/>
    </location>
</feature>
<dbReference type="InterPro" id="IPR040090">
    <property type="entry name" value="TXNDC16"/>
</dbReference>
<proteinExistence type="predicted"/>
<protein>
    <submittedName>
        <fullName evidence="7">Thioredoxin domain-containing protein 16-like</fullName>
    </submittedName>
</protein>
<dbReference type="Pfam" id="PF13848">
    <property type="entry name" value="Thioredoxin_6"/>
    <property type="match status" value="1"/>
</dbReference>
<evidence type="ECO:0000259" key="3">
    <source>
        <dbReference type="Pfam" id="PF00085"/>
    </source>
</evidence>
<reference evidence="7 8" key="1">
    <citation type="submission" date="2021-05" db="EMBL/GenBank/DDBJ databases">
        <authorList>
            <person name="Zahm M."/>
            <person name="Klopp C."/>
            <person name="Cabau C."/>
            <person name="Kuhl H."/>
            <person name="Suciu R."/>
            <person name="Ciorpac M."/>
            <person name="Holostenco D."/>
            <person name="Gessner J."/>
            <person name="Wuertz S."/>
            <person name="Hohne C."/>
            <person name="Stock M."/>
            <person name="Gislard M."/>
            <person name="Lluch J."/>
            <person name="Milhes M."/>
            <person name="Lampietro C."/>
            <person name="Lopez Roques C."/>
            <person name="Donnadieu C."/>
            <person name="Du K."/>
            <person name="Schartl M."/>
            <person name="Guiguen Y."/>
        </authorList>
    </citation>
    <scope>NUCLEOTIDE SEQUENCE [LARGE SCALE GENOMIC DNA]</scope>
    <source>
        <strain evidence="7">Hh-F2</strain>
        <tissue evidence="7">Blood</tissue>
    </source>
</reference>
<dbReference type="SUPFAM" id="SSF52833">
    <property type="entry name" value="Thioredoxin-like"/>
    <property type="match status" value="2"/>
</dbReference>
<dbReference type="InterPro" id="IPR057645">
    <property type="entry name" value="TXNDC16_3rd"/>
</dbReference>
<dbReference type="Pfam" id="PF24509">
    <property type="entry name" value="TXNDC16_2nd"/>
    <property type="match status" value="1"/>
</dbReference>
<feature type="domain" description="TXNDC16 second thioredoxin-like" evidence="5">
    <location>
        <begin position="160"/>
        <end position="281"/>
    </location>
</feature>
<gene>
    <name evidence="7" type="ORF">HHUSO_G19493</name>
</gene>
<organism evidence="7 8">
    <name type="scientific">Huso huso</name>
    <name type="common">Beluga</name>
    <name type="synonym">Acipenser huso</name>
    <dbReference type="NCBI Taxonomy" id="61971"/>
    <lineage>
        <taxon>Eukaryota</taxon>
        <taxon>Metazoa</taxon>
        <taxon>Chordata</taxon>
        <taxon>Craniata</taxon>
        <taxon>Vertebrata</taxon>
        <taxon>Euteleostomi</taxon>
        <taxon>Actinopterygii</taxon>
        <taxon>Chondrostei</taxon>
        <taxon>Acipenseriformes</taxon>
        <taxon>Acipenseridae</taxon>
        <taxon>Huso</taxon>
    </lineage>
</organism>
<feature type="transmembrane region" description="Helical" evidence="2">
    <location>
        <begin position="31"/>
        <end position="49"/>
    </location>
</feature>
<evidence type="ECO:0000259" key="5">
    <source>
        <dbReference type="Pfam" id="PF24509"/>
    </source>
</evidence>
<evidence type="ECO:0000256" key="2">
    <source>
        <dbReference type="SAM" id="Phobius"/>
    </source>
</evidence>
<sequence length="854" mass="94698">MSAPCLTQTEGETIVVWDSVPIHRLNMTRQAMLLILLLLLLLCVTGLRGTTETGSELTELTSNGFIKVLDSGKASFIYFGNAVNPSITLFLEQLEKSVEVLEDYGILVAKVDCAKEKVPTYCTIEKVLKKVYLFRGGVMLRSFATDTVFDENAIVAHVLFALLFNEVKYVQTLAELQTIEKAVKGRADVVLAHVQALGTAEHRAVMEAAFVYGAEYQFVLTMGGTVLQHMGVEEPGKLSAGLWFLHCKLVSRRWEPCHHSALKKPLSTVQIYTFLKLMDAPLLTEVSADPADVKTVHNHLQSPVLFLFTQRETLALDRSTAESVAWRLRGEAGVVLVHRDHPGVNVPAGHNVAYRLPAEGSRVKYLTLQDIEGVMRLFTEGDRVGLELEEEEEEEEEEEHWSVLDILDDEVSESVYRDRSVNLESHLVPALTSQTFSTAVAAAGHTVVLFYNSWDAVSMAFMQSYLEVASMLQDVADVSLALVNCGDWTEVCTNQNASQIPTVMLFNPGERPRRYNGMLGTESLHSFIRLSRMPAPLRLSSEDEAESFLRGDLSRSLSPHTPALVLGLFNSRLEPGCMAFQEACLALRGELVTGIFAEPQASQWSQQYTASLPALILSRTADSHIHTLPLLNSSTEEVISIVKRAALHPLPELTVLNLPSYLELGRPLLILFVDRDDSESVHARQELSTLQDRGQLDHYLPCWIHLARTPAGRAVLESLLGSVPHLPALVLSQLGSEGEVFLFQAQRPLLAETVQRWLSRVQSKEEEPSGVLSDEQWGPPVPLFDFLAVMDEAVPGFAAQGTEEEEEEGEGEGEGERERERLELSGALPSLQRGALSFSMLTVKQCNRIQWLPR</sequence>
<name>A0ABR0Z346_HUSHU</name>
<dbReference type="CDD" id="cd02961">
    <property type="entry name" value="PDI_a_family"/>
    <property type="match status" value="1"/>
</dbReference>
<evidence type="ECO:0000259" key="4">
    <source>
        <dbReference type="Pfam" id="PF24508"/>
    </source>
</evidence>
<keyword evidence="8" id="KW-1185">Reference proteome</keyword>
<evidence type="ECO:0000313" key="7">
    <source>
        <dbReference type="EMBL" id="KAK6478870.1"/>
    </source>
</evidence>
<keyword evidence="2" id="KW-0472">Membrane</keyword>
<accession>A0ABR0Z346</accession>
<dbReference type="InterPro" id="IPR057642">
    <property type="entry name" value="TXNDC16_2nd"/>
</dbReference>
<keyword evidence="2" id="KW-1133">Transmembrane helix</keyword>
<dbReference type="InterPro" id="IPR036249">
    <property type="entry name" value="Thioredoxin-like_sf"/>
</dbReference>
<dbReference type="InterPro" id="IPR057639">
    <property type="entry name" value="TXNDC16_N"/>
</dbReference>
<dbReference type="Proteomes" id="UP001369086">
    <property type="component" value="Unassembled WGS sequence"/>
</dbReference>
<feature type="domain" description="TXNDC16 N-terminal" evidence="4">
    <location>
        <begin position="56"/>
        <end position="159"/>
    </location>
</feature>